<comment type="caution">
    <text evidence="1">The sequence shown here is derived from an EMBL/GenBank/DDBJ whole genome shotgun (WGS) entry which is preliminary data.</text>
</comment>
<dbReference type="SUPFAM" id="SSF53474">
    <property type="entry name" value="alpha/beta-Hydrolases"/>
    <property type="match status" value="1"/>
</dbReference>
<sequence length="99" mass="11031">MRAAAYFGNTLKAVVSYGDRPDIAIKELPMVTAPTLLIVGGEDIPVIRMNKMAFDELQAGKEMKIIPNAIHLFEELGKLQEATDLAIVWYKNHSTKKDD</sequence>
<keyword evidence="2" id="KW-1185">Reference proteome</keyword>
<dbReference type="InterPro" id="IPR029058">
    <property type="entry name" value="AB_hydrolase_fold"/>
</dbReference>
<dbReference type="Proteomes" id="UP001600039">
    <property type="component" value="Unassembled WGS sequence"/>
</dbReference>
<accession>A0ABW6HIL1</accession>
<evidence type="ECO:0008006" key="3">
    <source>
        <dbReference type="Google" id="ProtNLM"/>
    </source>
</evidence>
<proteinExistence type="predicted"/>
<organism evidence="1 2">
    <name type="scientific">Flavobacterium fructosi</name>
    <dbReference type="NCBI Taxonomy" id="3230416"/>
    <lineage>
        <taxon>Bacteria</taxon>
        <taxon>Pseudomonadati</taxon>
        <taxon>Bacteroidota</taxon>
        <taxon>Flavobacteriia</taxon>
        <taxon>Flavobacteriales</taxon>
        <taxon>Flavobacteriaceae</taxon>
        <taxon>Flavobacterium</taxon>
    </lineage>
</organism>
<gene>
    <name evidence="1" type="ORF">ACFX5D_02660</name>
</gene>
<evidence type="ECO:0000313" key="2">
    <source>
        <dbReference type="Proteomes" id="UP001600039"/>
    </source>
</evidence>
<evidence type="ECO:0000313" key="1">
    <source>
        <dbReference type="EMBL" id="MFE3846867.1"/>
    </source>
</evidence>
<dbReference type="Gene3D" id="3.40.50.1820">
    <property type="entry name" value="alpha/beta hydrolase"/>
    <property type="match status" value="1"/>
</dbReference>
<reference evidence="1 2" key="1">
    <citation type="submission" date="2024-06" db="EMBL/GenBank/DDBJ databases">
        <title>Flavobacterium spp. isolated from glacier.</title>
        <authorList>
            <person name="Han D."/>
        </authorList>
    </citation>
    <scope>NUCLEOTIDE SEQUENCE [LARGE SCALE GENOMIC DNA]</scope>
    <source>
        <strain evidence="1 2">LB3P45</strain>
    </source>
</reference>
<dbReference type="EMBL" id="JBHZQA010000001">
    <property type="protein sequence ID" value="MFE3846867.1"/>
    <property type="molecule type" value="Genomic_DNA"/>
</dbReference>
<dbReference type="RefSeq" id="WP_379856709.1">
    <property type="nucleotide sequence ID" value="NZ_JBHZQA010000001.1"/>
</dbReference>
<protein>
    <recommendedName>
        <fullName evidence="3">Alpha/beta hydrolase</fullName>
    </recommendedName>
</protein>
<name>A0ABW6HIL1_9FLAO</name>